<dbReference type="Proteomes" id="UP001596380">
    <property type="component" value="Unassembled WGS sequence"/>
</dbReference>
<dbReference type="EMBL" id="JBHSXS010000003">
    <property type="protein sequence ID" value="MFC6879606.1"/>
    <property type="molecule type" value="Genomic_DNA"/>
</dbReference>
<reference evidence="2" key="1">
    <citation type="journal article" date="2019" name="Int. J. Syst. Evol. Microbiol.">
        <title>The Global Catalogue of Microorganisms (GCM) 10K type strain sequencing project: providing services to taxonomists for standard genome sequencing and annotation.</title>
        <authorList>
            <consortium name="The Broad Institute Genomics Platform"/>
            <consortium name="The Broad Institute Genome Sequencing Center for Infectious Disease"/>
            <person name="Wu L."/>
            <person name="Ma J."/>
        </authorList>
    </citation>
    <scope>NUCLEOTIDE SEQUENCE [LARGE SCALE GENOMIC DNA]</scope>
    <source>
        <strain evidence="2">JCM 3369</strain>
    </source>
</reference>
<gene>
    <name evidence="1" type="ORF">ACFQKB_07480</name>
</gene>
<dbReference type="RefSeq" id="WP_164717138.1">
    <property type="nucleotide sequence ID" value="NZ_JBHSXE010000001.1"/>
</dbReference>
<evidence type="ECO:0000313" key="1">
    <source>
        <dbReference type="EMBL" id="MFC6879606.1"/>
    </source>
</evidence>
<protein>
    <submittedName>
        <fullName evidence="1">Uncharacterized protein</fullName>
    </submittedName>
</protein>
<evidence type="ECO:0000313" key="2">
    <source>
        <dbReference type="Proteomes" id="UP001596380"/>
    </source>
</evidence>
<comment type="caution">
    <text evidence="1">The sequence shown here is derived from an EMBL/GenBank/DDBJ whole genome shotgun (WGS) entry which is preliminary data.</text>
</comment>
<proteinExistence type="predicted"/>
<sequence length="65" mass="7092">MTSPPKYQCSPIHAKPSVIASSPLRRLRAHGTEPRGVSTRRAIGLHPLLLALDSNQAATCWGMMR</sequence>
<accession>A0ABW2CG79</accession>
<keyword evidence="2" id="KW-1185">Reference proteome</keyword>
<organism evidence="1 2">
    <name type="scientific">Actinomadura yumaensis</name>
    <dbReference type="NCBI Taxonomy" id="111807"/>
    <lineage>
        <taxon>Bacteria</taxon>
        <taxon>Bacillati</taxon>
        <taxon>Actinomycetota</taxon>
        <taxon>Actinomycetes</taxon>
        <taxon>Streptosporangiales</taxon>
        <taxon>Thermomonosporaceae</taxon>
        <taxon>Actinomadura</taxon>
    </lineage>
</organism>
<name>A0ABW2CG79_9ACTN</name>